<feature type="compositionally biased region" description="Acidic residues" evidence="1">
    <location>
        <begin position="138"/>
        <end position="150"/>
    </location>
</feature>
<feature type="compositionally biased region" description="Low complexity" evidence="1">
    <location>
        <begin position="229"/>
        <end position="244"/>
    </location>
</feature>
<sequence>FTFKFACQTQHTMSGGGVMNSISSLLYGMARSQSASRPPQQRLTKHKKQHRAPVRPKTDASVQTDLSQSPDLIGFSSPLNPLQTACTENVFDNAPPSPSSRYSICGSVSRALDRPEVIVLASEDAVEDSLPPVKSDDEQRDNDEDTEENAVYEKEVIENGHSEPIANNGNTDFDADRADNYQDQTNSPGLLDGDNPDHYMPNCPFACKKRFESANSSSLEPQGEVVHLDNGSDSVSSESGGPSKSDIDHRLETFLDAKCMNNDIPVGACCQTELESAAHRYSYGNGHGYSYGIGYGLKCEPSPTTKQKSLAPQQSEQPKQVRYRARTGFEARRESMIEGCSVESRPCMDRHGCPTWATKAETYTKYKLKGNDLIVKMKHRIVLPRFAEFMRPSEQRPPVENMAPLKQEMEESTTIGQKRRRCDRNML</sequence>
<protein>
    <submittedName>
        <fullName evidence="2">Uncharacterized protein</fullName>
    </submittedName>
</protein>
<feature type="region of interest" description="Disordered" evidence="1">
    <location>
        <begin position="30"/>
        <end position="66"/>
    </location>
</feature>
<evidence type="ECO:0000313" key="2">
    <source>
        <dbReference type="EMBL" id="CRZ11766.1"/>
    </source>
</evidence>
<feature type="compositionally biased region" description="Polar residues" evidence="1">
    <location>
        <begin position="302"/>
        <end position="318"/>
    </location>
</feature>
<name>A0A0H5RDE2_9EUKA</name>
<organism evidence="2">
    <name type="scientific">Spongospora subterranea</name>
    <dbReference type="NCBI Taxonomy" id="70186"/>
    <lineage>
        <taxon>Eukaryota</taxon>
        <taxon>Sar</taxon>
        <taxon>Rhizaria</taxon>
        <taxon>Endomyxa</taxon>
        <taxon>Phytomyxea</taxon>
        <taxon>Plasmodiophorida</taxon>
        <taxon>Plasmodiophoridae</taxon>
        <taxon>Spongospora</taxon>
    </lineage>
</organism>
<dbReference type="EMBL" id="HACM01011324">
    <property type="protein sequence ID" value="CRZ11766.1"/>
    <property type="molecule type" value="Transcribed_RNA"/>
</dbReference>
<feature type="region of interest" description="Disordered" evidence="1">
    <location>
        <begin position="122"/>
        <end position="196"/>
    </location>
</feature>
<accession>A0A0H5RDE2</accession>
<evidence type="ECO:0000256" key="1">
    <source>
        <dbReference type="SAM" id="MobiDB-lite"/>
    </source>
</evidence>
<proteinExistence type="predicted"/>
<feature type="compositionally biased region" description="Basic residues" evidence="1">
    <location>
        <begin position="43"/>
        <end position="54"/>
    </location>
</feature>
<feature type="non-terminal residue" evidence="2">
    <location>
        <position position="1"/>
    </location>
</feature>
<dbReference type="AlphaFoldDB" id="A0A0H5RDE2"/>
<feature type="region of interest" description="Disordered" evidence="1">
    <location>
        <begin position="216"/>
        <end position="245"/>
    </location>
</feature>
<feature type="compositionally biased region" description="Basic and acidic residues" evidence="1">
    <location>
        <begin position="151"/>
        <end position="161"/>
    </location>
</feature>
<feature type="compositionally biased region" description="Polar residues" evidence="1">
    <location>
        <begin position="31"/>
        <end position="42"/>
    </location>
</feature>
<feature type="region of interest" description="Disordered" evidence="1">
    <location>
        <begin position="302"/>
        <end position="322"/>
    </location>
</feature>
<reference evidence="2" key="1">
    <citation type="submission" date="2015-04" db="EMBL/GenBank/DDBJ databases">
        <title>The genome sequence of the plant pathogenic Rhizarian Plasmodiophora brassicae reveals insights in its biotrophic life cycle and the origin of chitin synthesis.</title>
        <authorList>
            <person name="Schwelm A."/>
            <person name="Fogelqvist J."/>
            <person name="Knaust A."/>
            <person name="Julke S."/>
            <person name="Lilja T."/>
            <person name="Dhandapani V."/>
            <person name="Bonilla-Rosso G."/>
            <person name="Karlsson M."/>
            <person name="Shevchenko A."/>
            <person name="Choi S.R."/>
            <person name="Kim H.G."/>
            <person name="Park J.Y."/>
            <person name="Lim Y.P."/>
            <person name="Ludwig-Muller J."/>
            <person name="Dixelius C."/>
        </authorList>
    </citation>
    <scope>NUCLEOTIDE SEQUENCE</scope>
    <source>
        <tissue evidence="2">Potato root galls</tissue>
    </source>
</reference>